<evidence type="ECO:0000256" key="2">
    <source>
        <dbReference type="SAM" id="Phobius"/>
    </source>
</evidence>
<evidence type="ECO:0000256" key="3">
    <source>
        <dbReference type="SAM" id="SignalP"/>
    </source>
</evidence>
<accession>A0AAN8EVR0</accession>
<keyword evidence="2" id="KW-0812">Transmembrane</keyword>
<dbReference type="AlphaFoldDB" id="A0AAN8EVR0"/>
<keyword evidence="3" id="KW-0732">Signal</keyword>
<reference evidence="4 5" key="1">
    <citation type="submission" date="2019-10" db="EMBL/GenBank/DDBJ databases">
        <title>Assembly and Annotation for the nematode Trichostrongylus colubriformis.</title>
        <authorList>
            <person name="Martin J."/>
        </authorList>
    </citation>
    <scope>NUCLEOTIDE SEQUENCE [LARGE SCALE GENOMIC DNA]</scope>
    <source>
        <strain evidence="4">G859</strain>
        <tissue evidence="4">Whole worm</tissue>
    </source>
</reference>
<feature type="signal peptide" evidence="3">
    <location>
        <begin position="1"/>
        <end position="17"/>
    </location>
</feature>
<feature type="transmembrane region" description="Helical" evidence="2">
    <location>
        <begin position="250"/>
        <end position="273"/>
    </location>
</feature>
<proteinExistence type="predicted"/>
<feature type="region of interest" description="Disordered" evidence="1">
    <location>
        <begin position="293"/>
        <end position="323"/>
    </location>
</feature>
<evidence type="ECO:0000313" key="5">
    <source>
        <dbReference type="Proteomes" id="UP001331761"/>
    </source>
</evidence>
<dbReference type="EMBL" id="WIXE01020496">
    <property type="protein sequence ID" value="KAK5969171.1"/>
    <property type="molecule type" value="Genomic_DNA"/>
</dbReference>
<dbReference type="Proteomes" id="UP001331761">
    <property type="component" value="Unassembled WGS sequence"/>
</dbReference>
<keyword evidence="5" id="KW-1185">Reference proteome</keyword>
<evidence type="ECO:0000313" key="4">
    <source>
        <dbReference type="EMBL" id="KAK5969171.1"/>
    </source>
</evidence>
<sequence length="323" mass="37172">MWLAGLLLFLFPSQALAKFSKADMFVFDTGYEEIFLPAIDISENGTVRPAAVHRVYKFRDCKFRLSFNAVLCPESGHKVIVSFMNHWLDPMKITKKMMERNSFIFQAQSSQDTKVHKPKALKPGRMRMYTAGYHVFVIREGRTIQTERVKFKLDDGHNYITIEGGNASLRRLSIVEKDIEENMGADLDLQPIRPRYIALFATHLQHCPAFISAIDREFDVWTRQRGVTVQGRSDEYIPPRRYINTCLRDVTLSIVAIVFYYYCLTIVILPAYFNITMPLNHRRSERALTAVLEDEESLNDDNKTSERAKGSLPTGPESTDKSK</sequence>
<evidence type="ECO:0000256" key="1">
    <source>
        <dbReference type="SAM" id="MobiDB-lite"/>
    </source>
</evidence>
<keyword evidence="2" id="KW-0472">Membrane</keyword>
<organism evidence="4 5">
    <name type="scientific">Trichostrongylus colubriformis</name>
    <name type="common">Black scour worm</name>
    <dbReference type="NCBI Taxonomy" id="6319"/>
    <lineage>
        <taxon>Eukaryota</taxon>
        <taxon>Metazoa</taxon>
        <taxon>Ecdysozoa</taxon>
        <taxon>Nematoda</taxon>
        <taxon>Chromadorea</taxon>
        <taxon>Rhabditida</taxon>
        <taxon>Rhabditina</taxon>
        <taxon>Rhabditomorpha</taxon>
        <taxon>Strongyloidea</taxon>
        <taxon>Trichostrongylidae</taxon>
        <taxon>Trichostrongylus</taxon>
    </lineage>
</organism>
<protein>
    <submittedName>
        <fullName evidence="4">Uncharacterized protein</fullName>
    </submittedName>
</protein>
<name>A0AAN8EVR0_TRICO</name>
<feature type="compositionally biased region" description="Basic and acidic residues" evidence="1">
    <location>
        <begin position="300"/>
        <end position="309"/>
    </location>
</feature>
<keyword evidence="2" id="KW-1133">Transmembrane helix</keyword>
<gene>
    <name evidence="4" type="ORF">GCK32_006927</name>
</gene>
<comment type="caution">
    <text evidence="4">The sequence shown here is derived from an EMBL/GenBank/DDBJ whole genome shotgun (WGS) entry which is preliminary data.</text>
</comment>
<feature type="chain" id="PRO_5042880636" evidence="3">
    <location>
        <begin position="18"/>
        <end position="323"/>
    </location>
</feature>